<keyword evidence="3" id="KW-1185">Reference proteome</keyword>
<evidence type="ECO:0000256" key="1">
    <source>
        <dbReference type="SAM" id="MobiDB-lite"/>
    </source>
</evidence>
<protein>
    <submittedName>
        <fullName evidence="2">Uncharacterized protein</fullName>
    </submittedName>
</protein>
<dbReference type="GO" id="GO:0030490">
    <property type="term" value="P:maturation of SSU-rRNA"/>
    <property type="evidence" value="ECO:0007669"/>
    <property type="project" value="InterPro"/>
</dbReference>
<accession>A0A9W8ATS6</accession>
<dbReference type="GO" id="GO:0003723">
    <property type="term" value="F:RNA binding"/>
    <property type="evidence" value="ECO:0007669"/>
    <property type="project" value="TreeGrafter"/>
</dbReference>
<dbReference type="PANTHER" id="PTHR15633:SF2">
    <property type="entry name" value="NUCLEOLAR PROTEIN 11"/>
    <property type="match status" value="1"/>
</dbReference>
<dbReference type="Proteomes" id="UP001150925">
    <property type="component" value="Unassembled WGS sequence"/>
</dbReference>
<dbReference type="GO" id="GO:0005730">
    <property type="term" value="C:nucleolus"/>
    <property type="evidence" value="ECO:0007669"/>
    <property type="project" value="TreeGrafter"/>
</dbReference>
<proteinExistence type="predicted"/>
<evidence type="ECO:0000313" key="2">
    <source>
        <dbReference type="EMBL" id="KAJ1962052.1"/>
    </source>
</evidence>
<dbReference type="PANTHER" id="PTHR15633">
    <property type="entry name" value="NUCLEOLAR PROTEIN 11"/>
    <property type="match status" value="1"/>
</dbReference>
<dbReference type="InterPro" id="IPR042859">
    <property type="entry name" value="NOL11"/>
</dbReference>
<name>A0A9W8ATS6_9FUNG</name>
<reference evidence="2" key="1">
    <citation type="submission" date="2022-07" db="EMBL/GenBank/DDBJ databases">
        <title>Phylogenomic reconstructions and comparative analyses of Kickxellomycotina fungi.</title>
        <authorList>
            <person name="Reynolds N.K."/>
            <person name="Stajich J.E."/>
            <person name="Barry K."/>
            <person name="Grigoriev I.V."/>
            <person name="Crous P."/>
            <person name="Smith M.E."/>
        </authorList>
    </citation>
    <scope>NUCLEOTIDE SEQUENCE</scope>
    <source>
        <strain evidence="2">RSA 1196</strain>
    </source>
</reference>
<feature type="region of interest" description="Disordered" evidence="1">
    <location>
        <begin position="547"/>
        <end position="568"/>
    </location>
</feature>
<evidence type="ECO:0000313" key="3">
    <source>
        <dbReference type="Proteomes" id="UP001150925"/>
    </source>
</evidence>
<sequence>MAAYHGKLESPVTLTRVSSKVPLVRDPTTSRESSENGLLSRLAWQSPLPLAMSTPRFSLQHEDSLLENSTSRGDLASWRRYTKKVAELLEKVYGDLLLVAVPNQGFHLYKTTHFKDLLSWVVPSGVTFAASPLVCIRVTDETPYKSENFTKDACQHTFHLHPTLMVYAVVNKTTCTSPDEADRTVWIWSVKINPSSGDDGETTDTTLTTLFVPPTAQNRTECLLHAPVFSLDTTLSSAGLVTVIFRHGEVSLYNAELNKCLGTIDSATGANQFGDITQDSGVSNVLWSRMLDLTAVESYFVSPELSIQASTLIMVLRQSPSQVQTGQATLALYTVTMDPAQLKFIGSTSVSLFGGSSPLNATYFPTSPLDITFTDETGYLHILSPLGVWHTYQLVLDSSFTPTLALVSDPLALNQFGPWVNQYFADQQGTSPFTVATGSCNQGRYLTSVGNGYVAMLGGAPHSPAAQLDQIASRGIDGSNAKSHQLTVTLWDVVYRTLHDERPLDITPQEDTSATHKINESPMVQVLPLANQQLALAVSYLEKKKQPKSKLGKSSSAPNHATSKGMQGGELTWNTSVTLCSFYTPIPNVMMNIGLRNRMARYTLDTDPLNQLMGLPDANRLLTKRAAETGPPQHGSWFECNVQAELPALDESIAGIQQTMQQKWAEQSAHERELINDLLDTAEVNDSTIFTTRFFEMIGKEQQGESATGFDPSTIKPFPRTFFPREAEPKFLYHMAAADVTWAHRQELAEVLEEPFKGRNIRTFHKRDASNYMRDFPELTSIPSCPNFPSRVLYAAWGRCLGHALHPEDSKMLLRCVQAESANPLPLTVVSGLGDWEAYETNAVRIQEEGKTSSVQRLENYPSKGMTQKDFWPRLLVAYLIKQQTISSGFLEHRLIPYLLKRREWRLIRLAFIYIPDIPLEHAILALQHRLHYEAERFSEMQRTAVNSEAMEASDDADSALHRIVNSQNKTFSQFIAYLVDNNDMSLYLTTILSFVPVHRSGRNNNVCQRLLAPEDVVVLANVLTTYWSMRSVLELVTGTLYGDDTVIKGRIPALSDVLAFLNHLMDAHFMLFVTHPELWHVERTLRRLTATRLRLLDGYAKHVKPWKFAFDRASSLIAKHLPDYQDKLVKMQQTAKLGYTFHLPINMVHSAVAPLVYDRAPIPELKLPTLGRPLGSPWLRKYFPGIDSLSPGSNPQTRSRAKIWTSLPPLYKEAIAGYWTEASLCQVRYEQRTERKHVLRLVEDNYLESCVTKSLNFGSSKVPKEHFKPDLVTSMMAIDDIVYRLDTLKW</sequence>
<comment type="caution">
    <text evidence="2">The sequence shown here is derived from an EMBL/GenBank/DDBJ whole genome shotgun (WGS) entry which is preliminary data.</text>
</comment>
<dbReference type="EMBL" id="JANBPY010001024">
    <property type="protein sequence ID" value="KAJ1962052.1"/>
    <property type="molecule type" value="Genomic_DNA"/>
</dbReference>
<organism evidence="2 3">
    <name type="scientific">Dispira parvispora</name>
    <dbReference type="NCBI Taxonomy" id="1520584"/>
    <lineage>
        <taxon>Eukaryota</taxon>
        <taxon>Fungi</taxon>
        <taxon>Fungi incertae sedis</taxon>
        <taxon>Zoopagomycota</taxon>
        <taxon>Kickxellomycotina</taxon>
        <taxon>Dimargaritomycetes</taxon>
        <taxon>Dimargaritales</taxon>
        <taxon>Dimargaritaceae</taxon>
        <taxon>Dispira</taxon>
    </lineage>
</organism>
<dbReference type="OrthoDB" id="4349954at2759"/>
<gene>
    <name evidence="2" type="ORF">IWQ62_003654</name>
</gene>